<dbReference type="InterPro" id="IPR015424">
    <property type="entry name" value="PyrdxlP-dep_Trfase"/>
</dbReference>
<evidence type="ECO:0000313" key="6">
    <source>
        <dbReference type="Proteomes" id="UP000809243"/>
    </source>
</evidence>
<comment type="cofactor">
    <cofactor evidence="1">
        <name>pyridoxal 5'-phosphate</name>
        <dbReference type="ChEBI" id="CHEBI:597326"/>
    </cofactor>
</comment>
<dbReference type="PANTHER" id="PTHR42832">
    <property type="entry name" value="AMINO ACID AMINOTRANSFERASE"/>
    <property type="match status" value="1"/>
</dbReference>
<sequence length="397" mass="43586">MAFKVPINSGLARILGKPYPFDAVDAAKEKAIAKHGREFIIDFGIGDPSDETPALVREQCKKAVDGRKTSGYPESTGSDGFKEAVCSWMKTRSNVSLERDGVVATYGAKYACFHVPLYYLNPGKGEIALIPNPGYPPYTDGTILAGAVPHYMNLLPENNFLPRFDLIGRETAEKVKILFLNNPHSPTGQMYAREKLKEAVDFCNDNGIILVSDECYNELFFGERPLSILEIPNAGQCSIVLNSLSKRSMMTGYAVGFAASKNPELLKPFDSVSRKSVQGVATFIQDAAVAAWNDERHPEQMRAEYSARIDALLPALGHAGCAVEKPAGTFYLWAQVPDGNTPLEFSKQLLLQKGINTVPGRLISHTFEGKNPGDKFVRFAMVQSVEKTKEAAERLLE</sequence>
<dbReference type="PANTHER" id="PTHR42832:SF3">
    <property type="entry name" value="L-GLUTAMINE--4-(METHYLSULFANYL)-2-OXOBUTANOATE AMINOTRANSFERASE"/>
    <property type="match status" value="1"/>
</dbReference>
<dbReference type="CDD" id="cd00609">
    <property type="entry name" value="AAT_like"/>
    <property type="match status" value="1"/>
</dbReference>
<dbReference type="InterPro" id="IPR004839">
    <property type="entry name" value="Aminotransferase_I/II_large"/>
</dbReference>
<dbReference type="GO" id="GO:0030170">
    <property type="term" value="F:pyridoxal phosphate binding"/>
    <property type="evidence" value="ECO:0007669"/>
    <property type="project" value="InterPro"/>
</dbReference>
<name>A0A938YUU2_9ARCH</name>
<evidence type="ECO:0000256" key="1">
    <source>
        <dbReference type="ARBA" id="ARBA00001933"/>
    </source>
</evidence>
<evidence type="ECO:0000256" key="2">
    <source>
        <dbReference type="ARBA" id="ARBA00022576"/>
    </source>
</evidence>
<evidence type="ECO:0000259" key="4">
    <source>
        <dbReference type="Pfam" id="PF00155"/>
    </source>
</evidence>
<accession>A0A938YUU2</accession>
<reference evidence="5" key="1">
    <citation type="submission" date="2021-01" db="EMBL/GenBank/DDBJ databases">
        <title>Active Sulfur Cycling in an Early Earth Analoge.</title>
        <authorList>
            <person name="Hahn C.R."/>
            <person name="Youssef N.H."/>
            <person name="Elshahed M."/>
        </authorList>
    </citation>
    <scope>NUCLEOTIDE SEQUENCE</scope>
    <source>
        <strain evidence="5">Zod_Metabat.1151</strain>
    </source>
</reference>
<dbReference type="SUPFAM" id="SSF53383">
    <property type="entry name" value="PLP-dependent transferases"/>
    <property type="match status" value="1"/>
</dbReference>
<dbReference type="EMBL" id="JAFGDB010000062">
    <property type="protein sequence ID" value="MBN2067544.1"/>
    <property type="molecule type" value="Genomic_DNA"/>
</dbReference>
<dbReference type="InterPro" id="IPR015421">
    <property type="entry name" value="PyrdxlP-dep_Trfase_major"/>
</dbReference>
<comment type="caution">
    <text evidence="5">The sequence shown here is derived from an EMBL/GenBank/DDBJ whole genome shotgun (WGS) entry which is preliminary data.</text>
</comment>
<dbReference type="Gene3D" id="3.90.1150.10">
    <property type="entry name" value="Aspartate Aminotransferase, domain 1"/>
    <property type="match status" value="1"/>
</dbReference>
<protein>
    <submittedName>
        <fullName evidence="5">Aminotransferase class I/II-fold pyridoxal phosphate-dependent enzyme</fullName>
    </submittedName>
</protein>
<keyword evidence="3" id="KW-0808">Transferase</keyword>
<dbReference type="Proteomes" id="UP000809243">
    <property type="component" value="Unassembled WGS sequence"/>
</dbReference>
<dbReference type="InterPro" id="IPR015422">
    <property type="entry name" value="PyrdxlP-dep_Trfase_small"/>
</dbReference>
<dbReference type="AlphaFoldDB" id="A0A938YUU2"/>
<dbReference type="Gene3D" id="3.40.640.10">
    <property type="entry name" value="Type I PLP-dependent aspartate aminotransferase-like (Major domain)"/>
    <property type="match status" value="1"/>
</dbReference>
<keyword evidence="2 5" id="KW-0032">Aminotransferase</keyword>
<evidence type="ECO:0000256" key="3">
    <source>
        <dbReference type="ARBA" id="ARBA00022679"/>
    </source>
</evidence>
<feature type="domain" description="Aminotransferase class I/classII large" evidence="4">
    <location>
        <begin position="40"/>
        <end position="395"/>
    </location>
</feature>
<gene>
    <name evidence="5" type="ORF">JW744_03690</name>
</gene>
<dbReference type="GO" id="GO:0008483">
    <property type="term" value="F:transaminase activity"/>
    <property type="evidence" value="ECO:0007669"/>
    <property type="project" value="UniProtKB-KW"/>
</dbReference>
<evidence type="ECO:0000313" key="5">
    <source>
        <dbReference type="EMBL" id="MBN2067544.1"/>
    </source>
</evidence>
<dbReference type="InterPro" id="IPR050881">
    <property type="entry name" value="LL-DAP_aminotransferase"/>
</dbReference>
<organism evidence="5 6">
    <name type="scientific">Candidatus Iainarchaeum sp</name>
    <dbReference type="NCBI Taxonomy" id="3101447"/>
    <lineage>
        <taxon>Archaea</taxon>
        <taxon>Candidatus Iainarchaeota</taxon>
        <taxon>Candidatus Iainarchaeia</taxon>
        <taxon>Candidatus Iainarchaeales</taxon>
        <taxon>Candidatus Iainarchaeaceae</taxon>
        <taxon>Candidatus Iainarchaeum</taxon>
    </lineage>
</organism>
<dbReference type="Pfam" id="PF00155">
    <property type="entry name" value="Aminotran_1_2"/>
    <property type="match status" value="1"/>
</dbReference>
<proteinExistence type="predicted"/>